<reference evidence="1 2" key="1">
    <citation type="submission" date="2017-09" db="EMBL/GenBank/DDBJ databases">
        <title>Reassesment of A. cryaerophilus.</title>
        <authorList>
            <person name="Perez-Cataluna A."/>
            <person name="Collado L."/>
            <person name="Salgado O."/>
            <person name="Lefinanco V."/>
            <person name="Figueras M.J."/>
        </authorList>
    </citation>
    <scope>NUCLEOTIDE SEQUENCE [LARGE SCALE GENOMIC DNA]</scope>
    <source>
        <strain evidence="1 2">LMG 10229</strain>
    </source>
</reference>
<dbReference type="Gene3D" id="1.10.10.10">
    <property type="entry name" value="Winged helix-like DNA-binding domain superfamily/Winged helix DNA-binding domain"/>
    <property type="match status" value="1"/>
</dbReference>
<sequence length="109" mass="12984">MNQEEIELKILRSVDKVTSQRTIADEIGYSLGKVNYVLKNLIDKGLIKTQRFVNSENKIQYKYLLTPKGIKEKIEITEKFIAIKKAEYDELQEQIKEYHKKYDIKNRFI</sequence>
<protein>
    <submittedName>
        <fullName evidence="1">MarR family EPS-associated transcriptional regulator</fullName>
    </submittedName>
</protein>
<evidence type="ECO:0000313" key="1">
    <source>
        <dbReference type="EMBL" id="PRN01339.1"/>
    </source>
</evidence>
<dbReference type="SUPFAM" id="SSF46785">
    <property type="entry name" value="Winged helix' DNA-binding domain"/>
    <property type="match status" value="1"/>
</dbReference>
<dbReference type="InterPro" id="IPR036388">
    <property type="entry name" value="WH-like_DNA-bd_sf"/>
</dbReference>
<dbReference type="AlphaFoldDB" id="A0A2S9TR67"/>
<name>A0A2S9TR67_9BACT</name>
<dbReference type="NCBIfam" id="TIGR04176">
    <property type="entry name" value="MarR_EPS"/>
    <property type="match status" value="1"/>
</dbReference>
<dbReference type="Proteomes" id="UP000238811">
    <property type="component" value="Unassembled WGS sequence"/>
</dbReference>
<dbReference type="InterPro" id="IPR036390">
    <property type="entry name" value="WH_DNA-bd_sf"/>
</dbReference>
<evidence type="ECO:0000313" key="2">
    <source>
        <dbReference type="Proteomes" id="UP000238811"/>
    </source>
</evidence>
<dbReference type="InterPro" id="IPR026433">
    <property type="entry name" value="MarR_EPS"/>
</dbReference>
<comment type="caution">
    <text evidence="1">The sequence shown here is derived from an EMBL/GenBank/DDBJ whole genome shotgun (WGS) entry which is preliminary data.</text>
</comment>
<dbReference type="EMBL" id="NXGD01000002">
    <property type="protein sequence ID" value="PRN01339.1"/>
    <property type="molecule type" value="Genomic_DNA"/>
</dbReference>
<dbReference type="Pfam" id="PF13412">
    <property type="entry name" value="HTH_24"/>
    <property type="match status" value="1"/>
</dbReference>
<accession>A0A2S9TR67</accession>
<proteinExistence type="predicted"/>
<dbReference type="RefSeq" id="WP_066220621.1">
    <property type="nucleotide sequence ID" value="NZ_JAODCU010000028.1"/>
</dbReference>
<gene>
    <name evidence="1" type="ORF">CJ668_02410</name>
</gene>
<organism evidence="1 2">
    <name type="scientific">Aliarcobacter cryaerophilus</name>
    <dbReference type="NCBI Taxonomy" id="28198"/>
    <lineage>
        <taxon>Bacteria</taxon>
        <taxon>Pseudomonadati</taxon>
        <taxon>Campylobacterota</taxon>
        <taxon>Epsilonproteobacteria</taxon>
        <taxon>Campylobacterales</taxon>
        <taxon>Arcobacteraceae</taxon>
        <taxon>Aliarcobacter</taxon>
    </lineage>
</organism>